<protein>
    <recommendedName>
        <fullName evidence="9">Guanylate cyclase domain-containing protein</fullName>
    </recommendedName>
</protein>
<feature type="region of interest" description="Disordered" evidence="7">
    <location>
        <begin position="1"/>
        <end position="31"/>
    </location>
</feature>
<dbReference type="Pfam" id="PF00211">
    <property type="entry name" value="Guanylate_cyc"/>
    <property type="match status" value="1"/>
</dbReference>
<dbReference type="GO" id="GO:0001653">
    <property type="term" value="F:peptide receptor activity"/>
    <property type="evidence" value="ECO:0007669"/>
    <property type="project" value="TreeGrafter"/>
</dbReference>
<evidence type="ECO:0000256" key="6">
    <source>
        <dbReference type="ARBA" id="ARBA00023239"/>
    </source>
</evidence>
<keyword evidence="6" id="KW-0456">Lyase</keyword>
<dbReference type="SUPFAM" id="SSF55073">
    <property type="entry name" value="Nucleotide cyclase"/>
    <property type="match status" value="1"/>
</dbReference>
<reference evidence="10" key="1">
    <citation type="submission" date="2023-08" db="EMBL/GenBank/DDBJ databases">
        <authorList>
            <person name="Audoor S."/>
            <person name="Bilcke G."/>
        </authorList>
    </citation>
    <scope>NUCLEOTIDE SEQUENCE</scope>
</reference>
<evidence type="ECO:0000256" key="7">
    <source>
        <dbReference type="SAM" id="MobiDB-lite"/>
    </source>
</evidence>
<comment type="subcellular location">
    <subcellularLocation>
        <location evidence="1">Membrane</location>
    </subcellularLocation>
</comment>
<sequence length="777" mass="86510">MSQAVEDKLQHTHELDSSHDGTESDGGGGSSLVQQKREEIANRESKLVFWLRFLLLFVVVASAVAIVTFVYLFLTKAEEEEFTEKFHSDSTKVVEALGKTMDQTVGTTDAFIRQIVSFARHDANSSWPFVTKPDFALNAGKVLKLTKSFTCAITVFVEPEQHDDWLKYSFEHMDWVEEAKQIQEKDEEWHKPTDFENTINYGLWGFEGAGRTNATKPTEYMNNYLPYWQQYPMVADQKDGISVINHDVWSAPSTASFVKDAVDNQRVVITPPNNIYDDQADDLAIYIAGVIVNWAREYVSDDVDVTEPIGGIWIPMYDYLDSFRLNIAKDEKPVGLYYSAFFWRDMISDILPIGSEGLVVVFSDTCGPSFTYQLDGPEPIYLGAGDLHDSSYDYMGMTLSLNDIMDASQNQTTEGGRKRSSQYTGLPLSETFCPRSIHIYPSKTMEDNHVTSSPLIFTIAAAAIFVFTSSVFLLYDCVVSRRQRIVMQRALASGAIVSSLFPEKVKQQLYEEQKQEQKKQVVQKENAFSAFANGTAASTQSSKPIAELFHETTVMFADLAGFTSWSSVREPAEVFELLETLYGSFDKIALRRRVFKVETIGDCYLAVTGIPEPQANHAAIMVKFAHECMVKMDQLTIELADKLGEETRDLKMRVGIHSGSTTAGVLRGEKGRFQLFGDTVNTAARMETNGVKGRIHVSQATADALIASGKGSWLTKREGGITAKGKGEMQTYFVQRIGGTIKSGNTSDTGINTNEKASSDNDSPLDSEGNKMIPTGK</sequence>
<dbReference type="PANTHER" id="PTHR11920:SF335">
    <property type="entry name" value="GUANYLATE CYCLASE"/>
    <property type="match status" value="1"/>
</dbReference>
<dbReference type="GO" id="GO:0004016">
    <property type="term" value="F:adenylate cyclase activity"/>
    <property type="evidence" value="ECO:0007669"/>
    <property type="project" value="TreeGrafter"/>
</dbReference>
<dbReference type="GO" id="GO:0007168">
    <property type="term" value="P:receptor guanylyl cyclase signaling pathway"/>
    <property type="evidence" value="ECO:0007669"/>
    <property type="project" value="TreeGrafter"/>
</dbReference>
<dbReference type="GO" id="GO:0004383">
    <property type="term" value="F:guanylate cyclase activity"/>
    <property type="evidence" value="ECO:0007669"/>
    <property type="project" value="TreeGrafter"/>
</dbReference>
<dbReference type="Gene3D" id="3.30.70.1230">
    <property type="entry name" value="Nucleotide cyclase"/>
    <property type="match status" value="1"/>
</dbReference>
<dbReference type="PANTHER" id="PTHR11920">
    <property type="entry name" value="GUANYLYL CYCLASE"/>
    <property type="match status" value="1"/>
</dbReference>
<feature type="transmembrane region" description="Helical" evidence="8">
    <location>
        <begin position="53"/>
        <end position="74"/>
    </location>
</feature>
<evidence type="ECO:0000313" key="10">
    <source>
        <dbReference type="EMBL" id="CAJ1945036.1"/>
    </source>
</evidence>
<dbReference type="Proteomes" id="UP001295423">
    <property type="component" value="Unassembled WGS sequence"/>
</dbReference>
<evidence type="ECO:0000259" key="9">
    <source>
        <dbReference type="PROSITE" id="PS50125"/>
    </source>
</evidence>
<dbReference type="GO" id="GO:0035556">
    <property type="term" value="P:intracellular signal transduction"/>
    <property type="evidence" value="ECO:0007669"/>
    <property type="project" value="InterPro"/>
</dbReference>
<dbReference type="InterPro" id="IPR029787">
    <property type="entry name" value="Nucleotide_cyclase"/>
</dbReference>
<evidence type="ECO:0000313" key="11">
    <source>
        <dbReference type="Proteomes" id="UP001295423"/>
    </source>
</evidence>
<keyword evidence="5 8" id="KW-0472">Membrane</keyword>
<dbReference type="GO" id="GO:0005886">
    <property type="term" value="C:plasma membrane"/>
    <property type="evidence" value="ECO:0007669"/>
    <property type="project" value="TreeGrafter"/>
</dbReference>
<dbReference type="SMART" id="SM00044">
    <property type="entry name" value="CYCc"/>
    <property type="match status" value="1"/>
</dbReference>
<dbReference type="PROSITE" id="PS50125">
    <property type="entry name" value="GUANYLATE_CYCLASE_2"/>
    <property type="match status" value="1"/>
</dbReference>
<feature type="compositionally biased region" description="Polar residues" evidence="7">
    <location>
        <begin position="743"/>
        <end position="764"/>
    </location>
</feature>
<dbReference type="CDD" id="cd07302">
    <property type="entry name" value="CHD"/>
    <property type="match status" value="1"/>
</dbReference>
<name>A0AAD2CXC6_9STRA</name>
<evidence type="ECO:0000256" key="1">
    <source>
        <dbReference type="ARBA" id="ARBA00004370"/>
    </source>
</evidence>
<evidence type="ECO:0000256" key="8">
    <source>
        <dbReference type="SAM" id="Phobius"/>
    </source>
</evidence>
<evidence type="ECO:0000256" key="3">
    <source>
        <dbReference type="ARBA" id="ARBA00022741"/>
    </source>
</evidence>
<gene>
    <name evidence="10" type="ORF">CYCCA115_LOCUS9182</name>
</gene>
<feature type="domain" description="Guanylate cyclase" evidence="9">
    <location>
        <begin position="553"/>
        <end position="687"/>
    </location>
</feature>
<keyword evidence="11" id="KW-1185">Reference proteome</keyword>
<evidence type="ECO:0000256" key="2">
    <source>
        <dbReference type="ARBA" id="ARBA00022692"/>
    </source>
</evidence>
<proteinExistence type="predicted"/>
<organism evidence="10 11">
    <name type="scientific">Cylindrotheca closterium</name>
    <dbReference type="NCBI Taxonomy" id="2856"/>
    <lineage>
        <taxon>Eukaryota</taxon>
        <taxon>Sar</taxon>
        <taxon>Stramenopiles</taxon>
        <taxon>Ochrophyta</taxon>
        <taxon>Bacillariophyta</taxon>
        <taxon>Bacillariophyceae</taxon>
        <taxon>Bacillariophycidae</taxon>
        <taxon>Bacillariales</taxon>
        <taxon>Bacillariaceae</taxon>
        <taxon>Cylindrotheca</taxon>
    </lineage>
</organism>
<feature type="transmembrane region" description="Helical" evidence="8">
    <location>
        <begin position="455"/>
        <end position="475"/>
    </location>
</feature>
<comment type="caution">
    <text evidence="10">The sequence shown here is derived from an EMBL/GenBank/DDBJ whole genome shotgun (WGS) entry which is preliminary data.</text>
</comment>
<evidence type="ECO:0000256" key="5">
    <source>
        <dbReference type="ARBA" id="ARBA00023136"/>
    </source>
</evidence>
<keyword evidence="3" id="KW-0547">Nucleotide-binding</keyword>
<accession>A0AAD2CXC6</accession>
<evidence type="ECO:0000256" key="4">
    <source>
        <dbReference type="ARBA" id="ARBA00022989"/>
    </source>
</evidence>
<keyword evidence="4 8" id="KW-1133">Transmembrane helix</keyword>
<dbReference type="AlphaFoldDB" id="A0AAD2CXC6"/>
<feature type="region of interest" description="Disordered" evidence="7">
    <location>
        <begin position="743"/>
        <end position="777"/>
    </location>
</feature>
<dbReference type="EMBL" id="CAKOGP040001313">
    <property type="protein sequence ID" value="CAJ1945036.1"/>
    <property type="molecule type" value="Genomic_DNA"/>
</dbReference>
<dbReference type="GO" id="GO:0000166">
    <property type="term" value="F:nucleotide binding"/>
    <property type="evidence" value="ECO:0007669"/>
    <property type="project" value="UniProtKB-KW"/>
</dbReference>
<dbReference type="InterPro" id="IPR050401">
    <property type="entry name" value="Cyclic_nucleotide_synthase"/>
</dbReference>
<dbReference type="InterPro" id="IPR001054">
    <property type="entry name" value="A/G_cyclase"/>
</dbReference>
<feature type="compositionally biased region" description="Basic and acidic residues" evidence="7">
    <location>
        <begin position="1"/>
        <end position="22"/>
    </location>
</feature>
<keyword evidence="2 8" id="KW-0812">Transmembrane</keyword>